<gene>
    <name evidence="9" type="ORF">OQ497_00815</name>
</gene>
<evidence type="ECO:0000256" key="7">
    <source>
        <dbReference type="SAM" id="Phobius"/>
    </source>
</evidence>
<evidence type="ECO:0000256" key="4">
    <source>
        <dbReference type="ARBA" id="ARBA00022692"/>
    </source>
</evidence>
<accession>A0ABT3QB99</accession>
<dbReference type="Gene3D" id="1.20.1250.20">
    <property type="entry name" value="MFS general substrate transporter like domains"/>
    <property type="match status" value="1"/>
</dbReference>
<dbReference type="PANTHER" id="PTHR42718:SF46">
    <property type="entry name" value="BLR6921 PROTEIN"/>
    <property type="match status" value="1"/>
</dbReference>
<dbReference type="PROSITE" id="PS50850">
    <property type="entry name" value="MFS"/>
    <property type="match status" value="1"/>
</dbReference>
<keyword evidence="3" id="KW-1003">Cell membrane</keyword>
<dbReference type="EMBL" id="JAPIUZ010000001">
    <property type="protein sequence ID" value="MCX2562514.1"/>
    <property type="molecule type" value="Genomic_DNA"/>
</dbReference>
<feature type="transmembrane region" description="Helical" evidence="7">
    <location>
        <begin position="205"/>
        <end position="224"/>
    </location>
</feature>
<evidence type="ECO:0000256" key="6">
    <source>
        <dbReference type="ARBA" id="ARBA00023136"/>
    </source>
</evidence>
<dbReference type="PANTHER" id="PTHR42718">
    <property type="entry name" value="MAJOR FACILITATOR SUPERFAMILY MULTIDRUG TRANSPORTER MFSC"/>
    <property type="match status" value="1"/>
</dbReference>
<evidence type="ECO:0000313" key="10">
    <source>
        <dbReference type="Proteomes" id="UP001301152"/>
    </source>
</evidence>
<evidence type="ECO:0000256" key="2">
    <source>
        <dbReference type="ARBA" id="ARBA00022448"/>
    </source>
</evidence>
<protein>
    <submittedName>
        <fullName evidence="9">MFS transporter</fullName>
    </submittedName>
</protein>
<proteinExistence type="predicted"/>
<comment type="caution">
    <text evidence="9">The sequence shown here is derived from an EMBL/GenBank/DDBJ whole genome shotgun (WGS) entry which is preliminary data.</text>
</comment>
<evidence type="ECO:0000256" key="3">
    <source>
        <dbReference type="ARBA" id="ARBA00022475"/>
    </source>
</evidence>
<evidence type="ECO:0000256" key="1">
    <source>
        <dbReference type="ARBA" id="ARBA00004651"/>
    </source>
</evidence>
<dbReference type="InterPro" id="IPR011701">
    <property type="entry name" value="MFS"/>
</dbReference>
<name>A0ABT3QB99_9PROT</name>
<keyword evidence="6 7" id="KW-0472">Membrane</keyword>
<dbReference type="SUPFAM" id="SSF103473">
    <property type="entry name" value="MFS general substrate transporter"/>
    <property type="match status" value="1"/>
</dbReference>
<feature type="transmembrane region" description="Helical" evidence="7">
    <location>
        <begin position="143"/>
        <end position="165"/>
    </location>
</feature>
<feature type="transmembrane region" description="Helical" evidence="7">
    <location>
        <begin position="435"/>
        <end position="452"/>
    </location>
</feature>
<feature type="domain" description="Major facilitator superfamily (MFS) profile" evidence="8">
    <location>
        <begin position="19"/>
        <end position="458"/>
    </location>
</feature>
<feature type="transmembrane region" description="Helical" evidence="7">
    <location>
        <begin position="110"/>
        <end position="131"/>
    </location>
</feature>
<dbReference type="InterPro" id="IPR036259">
    <property type="entry name" value="MFS_trans_sf"/>
</dbReference>
<feature type="transmembrane region" description="Helical" evidence="7">
    <location>
        <begin position="21"/>
        <end position="45"/>
    </location>
</feature>
<feature type="transmembrane region" description="Helical" evidence="7">
    <location>
        <begin position="84"/>
        <end position="104"/>
    </location>
</feature>
<keyword evidence="4 7" id="KW-0812">Transmembrane</keyword>
<dbReference type="Pfam" id="PF07690">
    <property type="entry name" value="MFS_1"/>
    <property type="match status" value="1"/>
</dbReference>
<organism evidence="9 10">
    <name type="scientific">Acetobacter thailandicus</name>
    <dbReference type="NCBI Taxonomy" id="1502842"/>
    <lineage>
        <taxon>Bacteria</taxon>
        <taxon>Pseudomonadati</taxon>
        <taxon>Pseudomonadota</taxon>
        <taxon>Alphaproteobacteria</taxon>
        <taxon>Acetobacterales</taxon>
        <taxon>Acetobacteraceae</taxon>
        <taxon>Acetobacter</taxon>
    </lineage>
</organism>
<dbReference type="Gene3D" id="1.20.1720.10">
    <property type="entry name" value="Multidrug resistance protein D"/>
    <property type="match status" value="1"/>
</dbReference>
<feature type="transmembrane region" description="Helical" evidence="7">
    <location>
        <begin position="57"/>
        <end position="77"/>
    </location>
</feature>
<evidence type="ECO:0000259" key="8">
    <source>
        <dbReference type="PROSITE" id="PS50850"/>
    </source>
</evidence>
<feature type="transmembrane region" description="Helical" evidence="7">
    <location>
        <begin position="230"/>
        <end position="251"/>
    </location>
</feature>
<feature type="transmembrane region" description="Helical" evidence="7">
    <location>
        <begin position="171"/>
        <end position="193"/>
    </location>
</feature>
<sequence length="461" mass="47841">MTRTSPSAADLPVWQRRTVMTCALLGLVLAGIDAAIANIALPTIATDLNTGVGPVTWIVNGYQITAAIFLLPAAALGETRGLRAVYAFGLGLFTLASLACALSSTLPLLLLSRVAQGAGSAFMAALSGAIVRKITPPPLLHRAFTAVALCVALSAAVGPTLASAILSVASWPWLFLVNLPIGIVTVSLYLYAAPHHQKHAQTPRFDWTGALFNAGALGLGVLAVDALSAGAHKLAELEAALCIASTIALIYHQRKQPHPLLPLDLLRIPLFALSIAASVCAYAAQIMAYVSLPFFFENFFHYSPVMTGLLVTPWPLLVACAAPVSGHLASRHPASLLSSVGLVLLACGIGSLAMMPANPGLADILPRMAICGIGFGFYQTPNNLTVMTAGPVHRSGAASGMMAVARTMGWSLGSALVALIFDFDKASPDGGTRTCLWVAMGIALLGATVSVARRSVRKASH</sequence>
<evidence type="ECO:0000256" key="5">
    <source>
        <dbReference type="ARBA" id="ARBA00022989"/>
    </source>
</evidence>
<feature type="transmembrane region" description="Helical" evidence="7">
    <location>
        <begin position="403"/>
        <end position="423"/>
    </location>
</feature>
<keyword evidence="5 7" id="KW-1133">Transmembrane helix</keyword>
<keyword evidence="2" id="KW-0813">Transport</keyword>
<dbReference type="CDD" id="cd17321">
    <property type="entry name" value="MFS_MMR_MDR_like"/>
    <property type="match status" value="1"/>
</dbReference>
<dbReference type="PRINTS" id="PR01036">
    <property type="entry name" value="TCRTETB"/>
</dbReference>
<keyword evidence="10" id="KW-1185">Reference proteome</keyword>
<dbReference type="Proteomes" id="UP001301152">
    <property type="component" value="Unassembled WGS sequence"/>
</dbReference>
<dbReference type="RefSeq" id="WP_265792320.1">
    <property type="nucleotide sequence ID" value="NZ_JAPIUZ010000001.1"/>
</dbReference>
<feature type="transmembrane region" description="Helical" evidence="7">
    <location>
        <begin position="336"/>
        <end position="357"/>
    </location>
</feature>
<feature type="transmembrane region" description="Helical" evidence="7">
    <location>
        <begin position="271"/>
        <end position="296"/>
    </location>
</feature>
<reference evidence="9 10" key="1">
    <citation type="submission" date="2022-11" db="EMBL/GenBank/DDBJ databases">
        <title>Genome sequencing of Acetobacter type strain.</title>
        <authorList>
            <person name="Heo J."/>
            <person name="Lee D."/>
            <person name="Han B.-H."/>
            <person name="Hong S.-B."/>
            <person name="Kwon S.-W."/>
        </authorList>
    </citation>
    <scope>NUCLEOTIDE SEQUENCE [LARGE SCALE GENOMIC DNA]</scope>
    <source>
        <strain evidence="9 10">KACC 21253</strain>
    </source>
</reference>
<dbReference type="InterPro" id="IPR020846">
    <property type="entry name" value="MFS_dom"/>
</dbReference>
<evidence type="ECO:0000313" key="9">
    <source>
        <dbReference type="EMBL" id="MCX2562514.1"/>
    </source>
</evidence>
<feature type="transmembrane region" description="Helical" evidence="7">
    <location>
        <begin position="302"/>
        <end position="324"/>
    </location>
</feature>
<comment type="subcellular location">
    <subcellularLocation>
        <location evidence="1">Cell membrane</location>
        <topology evidence="1">Multi-pass membrane protein</topology>
    </subcellularLocation>
</comment>